<dbReference type="AlphaFoldDB" id="A0A6C0EGG9"/>
<accession>A0A6C0EGG9</accession>
<proteinExistence type="predicted"/>
<protein>
    <submittedName>
        <fullName evidence="1">Uncharacterized protein</fullName>
    </submittedName>
</protein>
<dbReference type="EMBL" id="MN738854">
    <property type="protein sequence ID" value="QHT28307.1"/>
    <property type="molecule type" value="Genomic_DNA"/>
</dbReference>
<name>A0A6C0EGG9_9ZZZZ</name>
<reference evidence="1" key="1">
    <citation type="journal article" date="2020" name="Nature">
        <title>Giant virus diversity and host interactions through global metagenomics.</title>
        <authorList>
            <person name="Schulz F."/>
            <person name="Roux S."/>
            <person name="Paez-Espino D."/>
            <person name="Jungbluth S."/>
            <person name="Walsh D.A."/>
            <person name="Denef V.J."/>
            <person name="McMahon K.D."/>
            <person name="Konstantinidis K.T."/>
            <person name="Eloe-Fadrosh E.A."/>
            <person name="Kyrpides N.C."/>
            <person name="Woyke T."/>
        </authorList>
    </citation>
    <scope>NUCLEOTIDE SEQUENCE</scope>
    <source>
        <strain evidence="1">GVMAG-M-3300001348-25</strain>
    </source>
</reference>
<evidence type="ECO:0000313" key="1">
    <source>
        <dbReference type="EMBL" id="QHT28307.1"/>
    </source>
</evidence>
<organism evidence="1">
    <name type="scientific">viral metagenome</name>
    <dbReference type="NCBI Taxonomy" id="1070528"/>
    <lineage>
        <taxon>unclassified sequences</taxon>
        <taxon>metagenomes</taxon>
        <taxon>organismal metagenomes</taxon>
    </lineage>
</organism>
<sequence length="113" mass="13218">MAKATYVLEVLEFITEKEGDNGWLAQGGKIKHIGYMKGKFKTKKDAVSYYNRHNPHMRSLNGDDNNYRSDWDPNTKLLYIVRDDYLINATIDCFSIDDNAEIIEGFTKYKWLK</sequence>